<name>A0A7J9HXE8_9ROSI</name>
<dbReference type="EMBL" id="JABFAD010000012">
    <property type="protein sequence ID" value="MBA0814527.1"/>
    <property type="molecule type" value="Genomic_DNA"/>
</dbReference>
<sequence length="20" mass="2114">MRGVYHHFDGRAVTIGIAGG</sequence>
<organism evidence="1 2">
    <name type="scientific">Gossypium harknessii</name>
    <dbReference type="NCBI Taxonomy" id="34285"/>
    <lineage>
        <taxon>Eukaryota</taxon>
        <taxon>Viridiplantae</taxon>
        <taxon>Streptophyta</taxon>
        <taxon>Embryophyta</taxon>
        <taxon>Tracheophyta</taxon>
        <taxon>Spermatophyta</taxon>
        <taxon>Magnoliopsida</taxon>
        <taxon>eudicotyledons</taxon>
        <taxon>Gunneridae</taxon>
        <taxon>Pentapetalae</taxon>
        <taxon>rosids</taxon>
        <taxon>malvids</taxon>
        <taxon>Malvales</taxon>
        <taxon>Malvaceae</taxon>
        <taxon>Malvoideae</taxon>
        <taxon>Gossypium</taxon>
    </lineage>
</organism>
<keyword evidence="2" id="KW-1185">Reference proteome</keyword>
<dbReference type="Proteomes" id="UP000593560">
    <property type="component" value="Unassembled WGS sequence"/>
</dbReference>
<gene>
    <name evidence="1" type="ORF">Gohar_020353</name>
</gene>
<reference evidence="1 2" key="1">
    <citation type="journal article" date="2019" name="Genome Biol. Evol.">
        <title>Insights into the evolution of the New World diploid cottons (Gossypium, subgenus Houzingenia) based on genome sequencing.</title>
        <authorList>
            <person name="Grover C.E."/>
            <person name="Arick M.A. 2nd"/>
            <person name="Thrash A."/>
            <person name="Conover J.L."/>
            <person name="Sanders W.S."/>
            <person name="Peterson D.G."/>
            <person name="Frelichowski J.E."/>
            <person name="Scheffler J.A."/>
            <person name="Scheffler B.E."/>
            <person name="Wendel J.F."/>
        </authorList>
    </citation>
    <scope>NUCLEOTIDE SEQUENCE [LARGE SCALE GENOMIC DNA]</scope>
    <source>
        <strain evidence="1">0</strain>
        <tissue evidence="1">Leaf</tissue>
    </source>
</reference>
<accession>A0A7J9HXE8</accession>
<comment type="caution">
    <text evidence="1">The sequence shown here is derived from an EMBL/GenBank/DDBJ whole genome shotgun (WGS) entry which is preliminary data.</text>
</comment>
<protein>
    <submittedName>
        <fullName evidence="1">Uncharacterized protein</fullName>
    </submittedName>
</protein>
<evidence type="ECO:0000313" key="1">
    <source>
        <dbReference type="EMBL" id="MBA0814527.1"/>
    </source>
</evidence>
<dbReference type="AlphaFoldDB" id="A0A7J9HXE8"/>
<evidence type="ECO:0000313" key="2">
    <source>
        <dbReference type="Proteomes" id="UP000593560"/>
    </source>
</evidence>
<proteinExistence type="predicted"/>